<evidence type="ECO:0000313" key="4">
    <source>
        <dbReference type="Proteomes" id="UP000274504"/>
    </source>
</evidence>
<feature type="region of interest" description="Disordered" evidence="1">
    <location>
        <begin position="1585"/>
        <end position="1638"/>
    </location>
</feature>
<gene>
    <name evidence="2" type="ORF">HDID_LOCUS8050</name>
    <name evidence="3" type="ORF">WMSIL1_LOCUS9118</name>
</gene>
<reference evidence="3 5" key="3">
    <citation type="submission" date="2019-07" db="EMBL/GenBank/DDBJ databases">
        <authorList>
            <person name="Jastrzebski P J."/>
            <person name="Paukszto L."/>
            <person name="Jastrzebski P J."/>
        </authorList>
    </citation>
    <scope>NUCLEOTIDE SEQUENCE [LARGE SCALE GENOMIC DNA]</scope>
    <source>
        <strain evidence="3 5">WMS-il1</strain>
    </source>
</reference>
<feature type="compositionally biased region" description="Polar residues" evidence="1">
    <location>
        <begin position="1600"/>
        <end position="1611"/>
    </location>
</feature>
<dbReference type="Proteomes" id="UP000274504">
    <property type="component" value="Unassembled WGS sequence"/>
</dbReference>
<dbReference type="EMBL" id="UYSG01011019">
    <property type="protein sequence ID" value="VDL60368.1"/>
    <property type="molecule type" value="Genomic_DNA"/>
</dbReference>
<keyword evidence="5" id="KW-1185">Reference proteome</keyword>
<feature type="compositionally biased region" description="Basic residues" evidence="1">
    <location>
        <begin position="1618"/>
        <end position="1630"/>
    </location>
</feature>
<dbReference type="EMBL" id="CABIJS010000355">
    <property type="protein sequence ID" value="VUZ50217.1"/>
    <property type="molecule type" value="Genomic_DNA"/>
</dbReference>
<proteinExistence type="predicted"/>
<sequence>MEVNLPPVKKKGSDSVQSTFAFKKAGKVDTPQLKTVVDKTNGEEQAGKENITYDNVIEISPSIIENEDSLSLTATIGINSENPTGKTLKTEKEVATEQKMRVYSVNETLKAPSEPANPYAKMLGMNFDPTIDKNGSVSEKTSTSVKSEKQFLESTTMNSAGKNSKNGVFRTMDEYVVDEKSKIPTESKSHIHLENVAENSTDFDSTRDIWDGGSIFTVLPLVRKAYNSAVSSVFKWIQSRISAVGNEHLGPKEPVSEPHVAKPSEYKEESEKNPKVAAVLTRNINPSILEPLDNHYESNLPDSVDTEINSLNGFTAENSANAEVGHSHIKQSITDKIGDDTNSKETENVLISKGNKGEINYAEEVSNLSKLDESDSTIPLKMKTFNEFQEANDSLISTQSDILENADFLLGKSELSERIFTHFEETNLSTEDHLFASQENTVDLLKVESSLHNFGMAGNEKRTTASDVSYTVFARENETKESFEVHGNLNEEVDILEAEFQDKLADIHIIILFDNLDDSSEKVFNPSEIMEDCTKLADISHGFEKDETDTLHVPFVSKKLLNDINTDLLETLDEQKRNEDLIDPTREASSTFGLSVTSDILKNENSSKMSPFAMELSDNVFMDEEKEYRELKLEENYIPNTSELSESVKISSHSADVTINSPQPAENVPSITEVNDQDNVKQFLMTEGINNHLNKGTSKPSDCKEINDLLKDDRENEVTEMRSFVKKKKINEIGKRKIEKLIESSDILIKNLDKSSIVVPETPFEVDFRVKNQEVSKISSELTVDPVIPTSSNLESQLENLTNSTNTNLKELAKKFDTLFSETSRVNEFTKRNYGSFAKTETSIYKSPDSESPSSSGIELAIGSNSSDIISEGKVDDSDPATKYPEFNEADILPMKLEGEADNIETPRDAVSKAINLMSEKKSIEVDNSDGNEHNTPEMENDFPKTFFTEGNNYISEGPKADVSLLKESAAVNAAPQLPDLLSDEDIIHLIPIVGENFDSTIRQIWDKINAPRQKESTELAGDRADDLKDKMIISWDFVASDKAGPTKITKIDEQVGDSKIVSLPIEKASFNVIDDAVQSVMTKYQNAASLEESEVKAGAEIIVSEEVLPEQFVDASEDESDETILQVAEFIQNATSFNEKKLKSLPGKLEFAKKSSHLIIDQSEENSHSDIQKQESSQIAEGKDTVQPISPEFQQSEIFEEQDTKEITKELVNKTTIPSAFIDQIDVKFTKNESQVVPANRSMRMVNEVKDTILLDACKFVSQPSEAYCGETEPTANSIVNKRKFNQKYDFIQNEKNPKLLDGIAQHIEEEKPMVINGTSAIETAEVEHKSVHQFEHKEGNGKWAEVYRNAFGPNVLNDDAISVETVIKSVYNELENFEFPAGEKVSQQVPGESLPEQDLPRGDISGKIFVDQTYTKLNSSELLKSLSSGTEVTKTVSKKNSSISPILSQSAEAEMNISTANSPEVMTTITDKNVAPSDLNETQMPTGFMWNPTSIYQQTRVIRFCRPCNRICCMSGSNHFVTPKHYCGSVLARSDSTSSRDQIIFSYRVKVSVTNPRVYEKKHLKKHARRLKHVPSKRYVRRNTHNQKYQKMIDRETQTTPRSSGNDGSRITDGKRGKRMVQIHRKSSGKVVNALR</sequence>
<accession>A0A0R3SS30</accession>
<dbReference type="WBParaSite" id="HDID_0000805201-mRNA-1">
    <property type="protein sequence ID" value="HDID_0000805201-mRNA-1"/>
    <property type="gene ID" value="HDID_0000805201"/>
</dbReference>
<evidence type="ECO:0000313" key="3">
    <source>
        <dbReference type="EMBL" id="VUZ50217.1"/>
    </source>
</evidence>
<evidence type="ECO:0000313" key="2">
    <source>
        <dbReference type="EMBL" id="VDL60368.1"/>
    </source>
</evidence>
<reference evidence="2 4" key="2">
    <citation type="submission" date="2018-11" db="EMBL/GenBank/DDBJ databases">
        <authorList>
            <consortium name="Pathogen Informatics"/>
        </authorList>
    </citation>
    <scope>NUCLEOTIDE SEQUENCE [LARGE SCALE GENOMIC DNA]</scope>
</reference>
<feature type="compositionally biased region" description="Basic and acidic residues" evidence="1">
    <location>
        <begin position="249"/>
        <end position="274"/>
    </location>
</feature>
<name>A0A0R3SS30_HYMDI</name>
<reference evidence="6" key="1">
    <citation type="submission" date="2017-02" db="UniProtKB">
        <authorList>
            <consortium name="WormBaseParasite"/>
        </authorList>
    </citation>
    <scope>IDENTIFICATION</scope>
</reference>
<dbReference type="Proteomes" id="UP000321570">
    <property type="component" value="Unassembled WGS sequence"/>
</dbReference>
<feature type="region of interest" description="Disordered" evidence="1">
    <location>
        <begin position="1164"/>
        <end position="1188"/>
    </location>
</feature>
<evidence type="ECO:0000256" key="1">
    <source>
        <dbReference type="SAM" id="MobiDB-lite"/>
    </source>
</evidence>
<protein>
    <submittedName>
        <fullName evidence="6">Reticulon-like protein</fullName>
    </submittedName>
</protein>
<evidence type="ECO:0000313" key="6">
    <source>
        <dbReference type="WBParaSite" id="HDID_0000805201-mRNA-1"/>
    </source>
</evidence>
<evidence type="ECO:0000313" key="5">
    <source>
        <dbReference type="Proteomes" id="UP000321570"/>
    </source>
</evidence>
<organism evidence="6">
    <name type="scientific">Hymenolepis diminuta</name>
    <name type="common">Rat tapeworm</name>
    <dbReference type="NCBI Taxonomy" id="6216"/>
    <lineage>
        <taxon>Eukaryota</taxon>
        <taxon>Metazoa</taxon>
        <taxon>Spiralia</taxon>
        <taxon>Lophotrochozoa</taxon>
        <taxon>Platyhelminthes</taxon>
        <taxon>Cestoda</taxon>
        <taxon>Eucestoda</taxon>
        <taxon>Cyclophyllidea</taxon>
        <taxon>Hymenolepididae</taxon>
        <taxon>Hymenolepis</taxon>
    </lineage>
</organism>
<feature type="region of interest" description="Disordered" evidence="1">
    <location>
        <begin position="248"/>
        <end position="274"/>
    </location>
</feature>